<feature type="region of interest" description="Disordered" evidence="1">
    <location>
        <begin position="71"/>
        <end position="97"/>
    </location>
</feature>
<dbReference type="EMBL" id="JANPWB010000013">
    <property type="protein sequence ID" value="KAJ1111600.1"/>
    <property type="molecule type" value="Genomic_DNA"/>
</dbReference>
<evidence type="ECO:0000313" key="2">
    <source>
        <dbReference type="EMBL" id="KAJ1111600.1"/>
    </source>
</evidence>
<keyword evidence="3" id="KW-1185">Reference proteome</keyword>
<comment type="caution">
    <text evidence="2">The sequence shown here is derived from an EMBL/GenBank/DDBJ whole genome shotgun (WGS) entry which is preliminary data.</text>
</comment>
<accession>A0AAV7N6C7</accession>
<dbReference type="Proteomes" id="UP001066276">
    <property type="component" value="Chromosome 9"/>
</dbReference>
<organism evidence="2 3">
    <name type="scientific">Pleurodeles waltl</name>
    <name type="common">Iberian ribbed newt</name>
    <dbReference type="NCBI Taxonomy" id="8319"/>
    <lineage>
        <taxon>Eukaryota</taxon>
        <taxon>Metazoa</taxon>
        <taxon>Chordata</taxon>
        <taxon>Craniata</taxon>
        <taxon>Vertebrata</taxon>
        <taxon>Euteleostomi</taxon>
        <taxon>Amphibia</taxon>
        <taxon>Batrachia</taxon>
        <taxon>Caudata</taxon>
        <taxon>Salamandroidea</taxon>
        <taxon>Salamandridae</taxon>
        <taxon>Pleurodelinae</taxon>
        <taxon>Pleurodeles</taxon>
    </lineage>
</organism>
<evidence type="ECO:0000313" key="3">
    <source>
        <dbReference type="Proteomes" id="UP001066276"/>
    </source>
</evidence>
<sequence>MSLLLPAPPPLLWLREASLSQAATSCSARKESELLPDPPPLPWVQATSQLSIIPSPWLHFASPAGKRHLCFRPRPRCHGSRKLPPGPALSPPRRGLD</sequence>
<feature type="compositionally biased region" description="Basic residues" evidence="1">
    <location>
        <begin position="71"/>
        <end position="81"/>
    </location>
</feature>
<reference evidence="2" key="1">
    <citation type="journal article" date="2022" name="bioRxiv">
        <title>Sequencing and chromosome-scale assembly of the giantPleurodeles waltlgenome.</title>
        <authorList>
            <person name="Brown T."/>
            <person name="Elewa A."/>
            <person name="Iarovenko S."/>
            <person name="Subramanian E."/>
            <person name="Araus A.J."/>
            <person name="Petzold A."/>
            <person name="Susuki M."/>
            <person name="Suzuki K.-i.T."/>
            <person name="Hayashi T."/>
            <person name="Toyoda A."/>
            <person name="Oliveira C."/>
            <person name="Osipova E."/>
            <person name="Leigh N.D."/>
            <person name="Simon A."/>
            <person name="Yun M.H."/>
        </authorList>
    </citation>
    <scope>NUCLEOTIDE SEQUENCE</scope>
    <source>
        <strain evidence="2">20211129_DDA</strain>
        <tissue evidence="2">Liver</tissue>
    </source>
</reference>
<evidence type="ECO:0000256" key="1">
    <source>
        <dbReference type="SAM" id="MobiDB-lite"/>
    </source>
</evidence>
<proteinExistence type="predicted"/>
<protein>
    <submittedName>
        <fullName evidence="2">Uncharacterized protein</fullName>
    </submittedName>
</protein>
<name>A0AAV7N6C7_PLEWA</name>
<gene>
    <name evidence="2" type="ORF">NDU88_008917</name>
</gene>
<dbReference type="AlphaFoldDB" id="A0AAV7N6C7"/>